<protein>
    <submittedName>
        <fullName evidence="1">Uncharacterized protein</fullName>
    </submittedName>
</protein>
<dbReference type="GeneID" id="4389986"/>
<dbReference type="EMBL" id="CH408031">
    <property type="protein sequence ID" value="EAQ88870.1"/>
    <property type="molecule type" value="Genomic_DNA"/>
</dbReference>
<dbReference type="VEuPathDB" id="FungiDB:CHGG_05489"/>
<evidence type="ECO:0000313" key="1">
    <source>
        <dbReference type="EMBL" id="EAQ88870.1"/>
    </source>
</evidence>
<name>Q2H776_CHAGB</name>
<evidence type="ECO:0000313" key="2">
    <source>
        <dbReference type="Proteomes" id="UP000001056"/>
    </source>
</evidence>
<organism evidence="1 2">
    <name type="scientific">Chaetomium globosum (strain ATCC 6205 / CBS 148.51 / DSM 1962 / NBRC 6347 / NRRL 1970)</name>
    <name type="common">Soil fungus</name>
    <dbReference type="NCBI Taxonomy" id="306901"/>
    <lineage>
        <taxon>Eukaryota</taxon>
        <taxon>Fungi</taxon>
        <taxon>Dikarya</taxon>
        <taxon>Ascomycota</taxon>
        <taxon>Pezizomycotina</taxon>
        <taxon>Sordariomycetes</taxon>
        <taxon>Sordariomycetidae</taxon>
        <taxon>Sordariales</taxon>
        <taxon>Chaetomiaceae</taxon>
        <taxon>Chaetomium</taxon>
    </lineage>
</organism>
<gene>
    <name evidence="1" type="ORF">CHGG_05489</name>
</gene>
<accession>Q2H776</accession>
<reference evidence="2" key="1">
    <citation type="journal article" date="2015" name="Genome Announc.">
        <title>Draft genome sequence of the cellulolytic fungus Chaetomium globosum.</title>
        <authorList>
            <person name="Cuomo C.A."/>
            <person name="Untereiner W.A."/>
            <person name="Ma L.-J."/>
            <person name="Grabherr M."/>
            <person name="Birren B.W."/>
        </authorList>
    </citation>
    <scope>NUCLEOTIDE SEQUENCE [LARGE SCALE GENOMIC DNA]</scope>
    <source>
        <strain evidence="2">ATCC 6205 / CBS 148.51 / DSM 1962 / NBRC 6347 / NRRL 1970</strain>
    </source>
</reference>
<dbReference type="RefSeq" id="XP_001221584.1">
    <property type="nucleotide sequence ID" value="XM_001221583.1"/>
</dbReference>
<dbReference type="Proteomes" id="UP000001056">
    <property type="component" value="Unassembled WGS sequence"/>
</dbReference>
<sequence>MPMLELVTHEGQWARSGSHLLPNLTIEPTEHENRRHRSDPGTARDLTYLSSVIGFAVQSNNGELYWPYWSSFNMSTCERQNKPAKWPPRNKA</sequence>
<dbReference type="HOGENOM" id="CLU_2413067_0_0_1"/>
<proteinExistence type="predicted"/>
<keyword evidence="2" id="KW-1185">Reference proteome</keyword>
<dbReference type="InParanoid" id="Q2H776"/>
<dbReference type="AlphaFoldDB" id="Q2H776"/>